<dbReference type="GO" id="GO:0005576">
    <property type="term" value="C:extracellular region"/>
    <property type="evidence" value="ECO:0007669"/>
    <property type="project" value="UniProtKB-SubCell"/>
</dbReference>
<dbReference type="EC" id="3.2.1.78" evidence="3"/>
<evidence type="ECO:0000256" key="9">
    <source>
        <dbReference type="SAM" id="SignalP"/>
    </source>
</evidence>
<feature type="domain" description="Glycoside hydrolase family 5" evidence="10">
    <location>
        <begin position="124"/>
        <end position="372"/>
    </location>
</feature>
<dbReference type="EMBL" id="BJXB01000001">
    <property type="protein sequence ID" value="GEM44436.1"/>
    <property type="molecule type" value="Genomic_DNA"/>
</dbReference>
<keyword evidence="6 8" id="KW-0378">Hydrolase</keyword>
<comment type="caution">
    <text evidence="11">The sequence shown here is derived from an EMBL/GenBank/DDBJ whole genome shotgun (WGS) entry which is preliminary data.</text>
</comment>
<evidence type="ECO:0000256" key="1">
    <source>
        <dbReference type="ARBA" id="ARBA00001678"/>
    </source>
</evidence>
<dbReference type="PANTHER" id="PTHR31451">
    <property type="match status" value="1"/>
</dbReference>
<evidence type="ECO:0000313" key="12">
    <source>
        <dbReference type="Proteomes" id="UP000321306"/>
    </source>
</evidence>
<evidence type="ECO:0000256" key="8">
    <source>
        <dbReference type="RuleBase" id="RU361153"/>
    </source>
</evidence>
<dbReference type="InterPro" id="IPR017853">
    <property type="entry name" value="GH"/>
</dbReference>
<dbReference type="GO" id="GO:0016985">
    <property type="term" value="F:mannan endo-1,4-beta-mannosidase activity"/>
    <property type="evidence" value="ECO:0007669"/>
    <property type="project" value="TreeGrafter"/>
</dbReference>
<comment type="similarity">
    <text evidence="8">Belongs to the glycosyl hydrolase 5 (cellulase A) family.</text>
</comment>
<evidence type="ECO:0000259" key="10">
    <source>
        <dbReference type="Pfam" id="PF00150"/>
    </source>
</evidence>
<evidence type="ECO:0000256" key="6">
    <source>
        <dbReference type="ARBA" id="ARBA00022801"/>
    </source>
</evidence>
<gene>
    <name evidence="11" type="ORF">DC3_00710</name>
</gene>
<keyword evidence="7 8" id="KW-0326">Glycosidase</keyword>
<evidence type="ECO:0000256" key="5">
    <source>
        <dbReference type="ARBA" id="ARBA00022729"/>
    </source>
</evidence>
<dbReference type="InterPro" id="IPR001547">
    <property type="entry name" value="Glyco_hydro_5"/>
</dbReference>
<dbReference type="OrthoDB" id="9801077at2"/>
<protein>
    <recommendedName>
        <fullName evidence="3">mannan endo-1,4-beta-mannosidase</fullName>
        <ecNumber evidence="3">3.2.1.78</ecNumber>
    </recommendedName>
</protein>
<organism evidence="11 12">
    <name type="scientific">Deinococcus cellulosilyticus (strain DSM 18568 / NBRC 106333 / KACC 11606 / 5516J-15)</name>
    <dbReference type="NCBI Taxonomy" id="1223518"/>
    <lineage>
        <taxon>Bacteria</taxon>
        <taxon>Thermotogati</taxon>
        <taxon>Deinococcota</taxon>
        <taxon>Deinococci</taxon>
        <taxon>Deinococcales</taxon>
        <taxon>Deinococcaceae</taxon>
        <taxon>Deinococcus</taxon>
    </lineage>
</organism>
<reference evidence="11 12" key="1">
    <citation type="submission" date="2019-07" db="EMBL/GenBank/DDBJ databases">
        <title>Whole genome shotgun sequence of Deinococcus cellulosilyticus NBRC 106333.</title>
        <authorList>
            <person name="Hosoyama A."/>
            <person name="Uohara A."/>
            <person name="Ohji S."/>
            <person name="Ichikawa N."/>
        </authorList>
    </citation>
    <scope>NUCLEOTIDE SEQUENCE [LARGE SCALE GENOMIC DNA]</scope>
    <source>
        <strain evidence="11 12">NBRC 106333</strain>
    </source>
</reference>
<evidence type="ECO:0000256" key="3">
    <source>
        <dbReference type="ARBA" id="ARBA00012706"/>
    </source>
</evidence>
<proteinExistence type="inferred from homology"/>
<evidence type="ECO:0000313" key="11">
    <source>
        <dbReference type="EMBL" id="GEM44436.1"/>
    </source>
</evidence>
<feature type="chain" id="PRO_5022001021" description="mannan endo-1,4-beta-mannosidase" evidence="9">
    <location>
        <begin position="20"/>
        <end position="437"/>
    </location>
</feature>
<dbReference type="PANTHER" id="PTHR31451:SF39">
    <property type="entry name" value="MANNAN ENDO-1,4-BETA-MANNOSIDASE 1"/>
    <property type="match status" value="1"/>
</dbReference>
<dbReference type="InterPro" id="IPR045053">
    <property type="entry name" value="MAN-like"/>
</dbReference>
<keyword evidence="4" id="KW-0964">Secreted</keyword>
<feature type="signal peptide" evidence="9">
    <location>
        <begin position="1"/>
        <end position="19"/>
    </location>
</feature>
<evidence type="ECO:0000256" key="7">
    <source>
        <dbReference type="ARBA" id="ARBA00023295"/>
    </source>
</evidence>
<keyword evidence="5 9" id="KW-0732">Signal</keyword>
<dbReference type="GO" id="GO:0000272">
    <property type="term" value="P:polysaccharide catabolic process"/>
    <property type="evidence" value="ECO:0007669"/>
    <property type="project" value="InterPro"/>
</dbReference>
<sequence>MKLPQLISFALLASSWGHAATYPVTFPHSPAKGWTVDWVSTDTGEVIHSQPWPEQGGVLTSPEVKRDVFARARAPQVDREALPTVENCAGVQLRNQGWCKDGLAFLPIGMNRRQLYYPFTNRNQWTAETYMKELQKRGGNTFRVFSMPEFESPAGTYDDFALSAYDQMLTVADGLGINIIFSLIDLAAMYSDFSGDPYSVFNGGPFEKHQDIYGSEKGLELLKNRIQFLVEKLHHHKSIIAWEIGNEADIISEKSENGKKQTERVMLQLARHIKEIDPSKKPVTASLLAEVVWPEVFASKDIDFIQYHSYATSNSEVLPGVLRNDAEQSQKFGKHVLIGEYGAYRADPERNTFLKTGLWAAMSQGMSIFPWVSGSDAFGELFDEDLDLYAPLSKVASKVNWTRPLKLRNFDFSAPGATVLASQLGNEEVLIYVHPQR</sequence>
<dbReference type="RefSeq" id="WP_146881597.1">
    <property type="nucleotide sequence ID" value="NZ_BJXB01000001.1"/>
</dbReference>
<comment type="subcellular location">
    <subcellularLocation>
        <location evidence="2">Secreted</location>
    </subcellularLocation>
</comment>
<dbReference type="Proteomes" id="UP000321306">
    <property type="component" value="Unassembled WGS sequence"/>
</dbReference>
<comment type="catalytic activity">
    <reaction evidence="1">
        <text>Random hydrolysis of (1-&gt;4)-beta-D-mannosidic linkages in mannans, galactomannans and glucomannans.</text>
        <dbReference type="EC" id="3.2.1.78"/>
    </reaction>
</comment>
<evidence type="ECO:0000256" key="2">
    <source>
        <dbReference type="ARBA" id="ARBA00004613"/>
    </source>
</evidence>
<dbReference type="Pfam" id="PF00150">
    <property type="entry name" value="Cellulase"/>
    <property type="match status" value="1"/>
</dbReference>
<keyword evidence="12" id="KW-1185">Reference proteome</keyword>
<accession>A0A511MWD4</accession>
<name>A0A511MWD4_DEIC1</name>
<evidence type="ECO:0000256" key="4">
    <source>
        <dbReference type="ARBA" id="ARBA00022525"/>
    </source>
</evidence>
<dbReference type="SUPFAM" id="SSF51445">
    <property type="entry name" value="(Trans)glycosidases"/>
    <property type="match status" value="1"/>
</dbReference>
<dbReference type="AlphaFoldDB" id="A0A511MWD4"/>
<dbReference type="Gene3D" id="3.20.20.80">
    <property type="entry name" value="Glycosidases"/>
    <property type="match status" value="1"/>
</dbReference>